<keyword evidence="3" id="KW-1185">Reference proteome</keyword>
<feature type="compositionally biased region" description="Basic and acidic residues" evidence="1">
    <location>
        <begin position="62"/>
        <end position="78"/>
    </location>
</feature>
<evidence type="ECO:0000313" key="2">
    <source>
        <dbReference type="EMBL" id="VEL39740.1"/>
    </source>
</evidence>
<evidence type="ECO:0000256" key="1">
    <source>
        <dbReference type="SAM" id="MobiDB-lite"/>
    </source>
</evidence>
<dbReference type="EMBL" id="CAAALY010262374">
    <property type="protein sequence ID" value="VEL39740.1"/>
    <property type="molecule type" value="Genomic_DNA"/>
</dbReference>
<sequence>MGEEIPRRTMKSGLPERIEETISAQIALRKQESLNSFSMIADGPDDEFRRSNTKVIGFPQQEAEHRVSTRELGEQDGL</sequence>
<dbReference type="AlphaFoldDB" id="A0A3S5B8U4"/>
<evidence type="ECO:0000313" key="3">
    <source>
        <dbReference type="Proteomes" id="UP000784294"/>
    </source>
</evidence>
<reference evidence="2" key="1">
    <citation type="submission" date="2018-11" db="EMBL/GenBank/DDBJ databases">
        <authorList>
            <consortium name="Pathogen Informatics"/>
        </authorList>
    </citation>
    <scope>NUCLEOTIDE SEQUENCE</scope>
</reference>
<accession>A0A3S5B8U4</accession>
<organism evidence="2 3">
    <name type="scientific">Protopolystoma xenopodis</name>
    <dbReference type="NCBI Taxonomy" id="117903"/>
    <lineage>
        <taxon>Eukaryota</taxon>
        <taxon>Metazoa</taxon>
        <taxon>Spiralia</taxon>
        <taxon>Lophotrochozoa</taxon>
        <taxon>Platyhelminthes</taxon>
        <taxon>Monogenea</taxon>
        <taxon>Polyopisthocotylea</taxon>
        <taxon>Polystomatidea</taxon>
        <taxon>Polystomatidae</taxon>
        <taxon>Protopolystoma</taxon>
    </lineage>
</organism>
<protein>
    <submittedName>
        <fullName evidence="2">Uncharacterized protein</fullName>
    </submittedName>
</protein>
<feature type="region of interest" description="Disordered" evidence="1">
    <location>
        <begin position="58"/>
        <end position="78"/>
    </location>
</feature>
<dbReference type="Proteomes" id="UP000784294">
    <property type="component" value="Unassembled WGS sequence"/>
</dbReference>
<comment type="caution">
    <text evidence="2">The sequence shown here is derived from an EMBL/GenBank/DDBJ whole genome shotgun (WGS) entry which is preliminary data.</text>
</comment>
<proteinExistence type="predicted"/>
<gene>
    <name evidence="2" type="ORF">PXEA_LOCUS33180</name>
</gene>
<name>A0A3S5B8U4_9PLAT</name>